<comment type="similarity">
    <text evidence="8">Belongs to the methyltransferase superfamily. RlmI family.</text>
</comment>
<sequence>MKTIQLKAGKEKAVKQHHPWVFSGAIDHIKTNPNAGEIIKLVNSKGDFLAYGYYNDQSKITVRAIEWNEEHIVDDNWWKNKLERAINRRSDLFKSTDTDSFRLVYSEADGLPGLIVDKYADYLVVQILTVGIEARKAIIVDALNAILKPKGIYERSDASARSLEGLKASNGLLAGSEPEEFTQIKENGLTFVVNIPDGQKSGYFLDQRVTRKAIAEYCKNLDVLDCFCYAGGFTLNAKKVGAKSVISVDSSPLAIEMVKRNHQANEIGFKEEDLVRGDVNTTLRRFQQENKKFDLIILDPPKLAPNRSAVDRALRAYKDLNLQALKILEPGGLLATFSCSGGIELSMLKQAVAWAALDAGKEVQFVEQFIQPADHPVLASFPESEYLKGLLCRVL</sequence>
<evidence type="ECO:0000256" key="5">
    <source>
        <dbReference type="ARBA" id="ARBA00022679"/>
    </source>
</evidence>
<dbReference type="GO" id="GO:0003723">
    <property type="term" value="F:RNA binding"/>
    <property type="evidence" value="ECO:0007669"/>
    <property type="project" value="UniProtKB-KW"/>
</dbReference>
<keyword evidence="5 10" id="KW-0808">Transferase</keyword>
<evidence type="ECO:0000256" key="7">
    <source>
        <dbReference type="ARBA" id="ARBA00022884"/>
    </source>
</evidence>
<keyword evidence="11" id="KW-1185">Reference proteome</keyword>
<evidence type="ECO:0000256" key="3">
    <source>
        <dbReference type="ARBA" id="ARBA00022552"/>
    </source>
</evidence>
<evidence type="ECO:0000259" key="9">
    <source>
        <dbReference type="SMART" id="SM00359"/>
    </source>
</evidence>
<dbReference type="Proteomes" id="UP000007590">
    <property type="component" value="Chromosome"/>
</dbReference>
<dbReference type="InterPro" id="IPR002478">
    <property type="entry name" value="PUA"/>
</dbReference>
<dbReference type="InterPro" id="IPR015947">
    <property type="entry name" value="PUA-like_sf"/>
</dbReference>
<keyword evidence="7" id="KW-0694">RNA-binding</keyword>
<evidence type="ECO:0000313" key="10">
    <source>
        <dbReference type="EMBL" id="AFD08510.1"/>
    </source>
</evidence>
<dbReference type="Pfam" id="PF10672">
    <property type="entry name" value="Methyltrans_SAM"/>
    <property type="match status" value="1"/>
</dbReference>
<keyword evidence="3" id="KW-0698">rRNA processing</keyword>
<evidence type="ECO:0000256" key="4">
    <source>
        <dbReference type="ARBA" id="ARBA00022603"/>
    </source>
</evidence>
<dbReference type="PROSITE" id="PS50890">
    <property type="entry name" value="PUA"/>
    <property type="match status" value="1"/>
</dbReference>
<keyword evidence="4 10" id="KW-0489">Methyltransferase</keyword>
<dbReference type="RefSeq" id="WP_014681733.1">
    <property type="nucleotide sequence ID" value="NC_017770.1"/>
</dbReference>
<dbReference type="GO" id="GO:0008168">
    <property type="term" value="F:methyltransferase activity"/>
    <property type="evidence" value="ECO:0007669"/>
    <property type="project" value="UniProtKB-KW"/>
</dbReference>
<dbReference type="SUPFAM" id="SSF88697">
    <property type="entry name" value="PUA domain-like"/>
    <property type="match status" value="1"/>
</dbReference>
<dbReference type="STRING" id="929556.Solca_3505"/>
<evidence type="ECO:0000313" key="11">
    <source>
        <dbReference type="Proteomes" id="UP000007590"/>
    </source>
</evidence>
<dbReference type="Pfam" id="PF17785">
    <property type="entry name" value="PUA_3"/>
    <property type="match status" value="1"/>
</dbReference>
<dbReference type="Gene3D" id="3.40.50.150">
    <property type="entry name" value="Vaccinia Virus protein VP39"/>
    <property type="match status" value="1"/>
</dbReference>
<protein>
    <submittedName>
        <fullName evidence="10">Putative SAM-dependent methyltransferase</fullName>
    </submittedName>
</protein>
<proteinExistence type="inferred from homology"/>
<evidence type="ECO:0000256" key="8">
    <source>
        <dbReference type="ARBA" id="ARBA00038091"/>
    </source>
</evidence>
<dbReference type="GO" id="GO:0005737">
    <property type="term" value="C:cytoplasm"/>
    <property type="evidence" value="ECO:0007669"/>
    <property type="project" value="UniProtKB-SubCell"/>
</dbReference>
<gene>
    <name evidence="10" type="ordered locus">Solca_3505</name>
</gene>
<dbReference type="SUPFAM" id="SSF53335">
    <property type="entry name" value="S-adenosyl-L-methionine-dependent methyltransferases"/>
    <property type="match status" value="1"/>
</dbReference>
<dbReference type="PANTHER" id="PTHR42873">
    <property type="entry name" value="RIBOSOMAL RNA LARGE SUBUNIT METHYLTRANSFERASE"/>
    <property type="match status" value="1"/>
</dbReference>
<keyword evidence="2" id="KW-0963">Cytoplasm</keyword>
<dbReference type="HOGENOM" id="CLU_014042_0_0_10"/>
<dbReference type="GO" id="GO:0006364">
    <property type="term" value="P:rRNA processing"/>
    <property type="evidence" value="ECO:0007669"/>
    <property type="project" value="UniProtKB-KW"/>
</dbReference>
<name>H8KXI1_SOLCM</name>
<dbReference type="CDD" id="cd21153">
    <property type="entry name" value="PUA_RlmI"/>
    <property type="match status" value="1"/>
</dbReference>
<keyword evidence="6" id="KW-0949">S-adenosyl-L-methionine</keyword>
<comment type="subcellular location">
    <subcellularLocation>
        <location evidence="1">Cytoplasm</location>
    </subcellularLocation>
</comment>
<evidence type="ECO:0000256" key="1">
    <source>
        <dbReference type="ARBA" id="ARBA00004496"/>
    </source>
</evidence>
<dbReference type="OrthoDB" id="9805492at2"/>
<dbReference type="CDD" id="cd11572">
    <property type="entry name" value="RlmI_M_like"/>
    <property type="match status" value="1"/>
</dbReference>
<dbReference type="GO" id="GO:0032259">
    <property type="term" value="P:methylation"/>
    <property type="evidence" value="ECO:0007669"/>
    <property type="project" value="UniProtKB-KW"/>
</dbReference>
<dbReference type="InterPro" id="IPR019614">
    <property type="entry name" value="SAM-dep_methyl-trfase"/>
</dbReference>
<dbReference type="InterPro" id="IPR029063">
    <property type="entry name" value="SAM-dependent_MTases_sf"/>
</dbReference>
<dbReference type="CDD" id="cd02440">
    <property type="entry name" value="AdoMet_MTases"/>
    <property type="match status" value="1"/>
</dbReference>
<evidence type="ECO:0000256" key="6">
    <source>
        <dbReference type="ARBA" id="ARBA00022691"/>
    </source>
</evidence>
<feature type="domain" description="PUA" evidence="9">
    <location>
        <begin position="2"/>
        <end position="87"/>
    </location>
</feature>
<dbReference type="Gene3D" id="3.30.750.80">
    <property type="entry name" value="RNA methyltransferase domain (HRMD) like"/>
    <property type="match status" value="1"/>
</dbReference>
<dbReference type="InterPro" id="IPR036974">
    <property type="entry name" value="PUA_sf"/>
</dbReference>
<evidence type="ECO:0000256" key="2">
    <source>
        <dbReference type="ARBA" id="ARBA00022490"/>
    </source>
</evidence>
<dbReference type="PANTHER" id="PTHR42873:SF1">
    <property type="entry name" value="S-ADENOSYLMETHIONINE-DEPENDENT METHYLTRANSFERASE DOMAIN-CONTAINING PROTEIN"/>
    <property type="match status" value="1"/>
</dbReference>
<dbReference type="Gene3D" id="2.30.130.10">
    <property type="entry name" value="PUA domain"/>
    <property type="match status" value="1"/>
</dbReference>
<dbReference type="InterPro" id="IPR041532">
    <property type="entry name" value="RlmI-like_PUA"/>
</dbReference>
<accession>H8KXI1</accession>
<dbReference type="AlphaFoldDB" id="H8KXI1"/>
<dbReference type="EMBL" id="CP003349">
    <property type="protein sequence ID" value="AFD08510.1"/>
    <property type="molecule type" value="Genomic_DNA"/>
</dbReference>
<dbReference type="eggNOG" id="COG1092">
    <property type="taxonomic scope" value="Bacteria"/>
</dbReference>
<organism evidence="10 11">
    <name type="scientific">Solitalea canadensis (strain ATCC 29591 / DSM 3403 / JCM 21819 / LMG 8368 / NBRC 15130 / NCIMB 12057 / USAM 9D)</name>
    <name type="common">Flexibacter canadensis</name>
    <dbReference type="NCBI Taxonomy" id="929556"/>
    <lineage>
        <taxon>Bacteria</taxon>
        <taxon>Pseudomonadati</taxon>
        <taxon>Bacteroidota</taxon>
        <taxon>Sphingobacteriia</taxon>
        <taxon>Sphingobacteriales</taxon>
        <taxon>Sphingobacteriaceae</taxon>
        <taxon>Solitalea</taxon>
    </lineage>
</organism>
<dbReference type="SMART" id="SM00359">
    <property type="entry name" value="PUA"/>
    <property type="match status" value="1"/>
</dbReference>
<dbReference type="KEGG" id="scn:Solca_3505"/>
<reference evidence="10" key="1">
    <citation type="submission" date="2012-02" db="EMBL/GenBank/DDBJ databases">
        <title>The complete genome of Solitalea canadensis DSM 3403.</title>
        <authorList>
            <consortium name="US DOE Joint Genome Institute (JGI-PGF)"/>
            <person name="Lucas S."/>
            <person name="Copeland A."/>
            <person name="Lapidus A."/>
            <person name="Glavina del Rio T."/>
            <person name="Dalin E."/>
            <person name="Tice H."/>
            <person name="Bruce D."/>
            <person name="Goodwin L."/>
            <person name="Pitluck S."/>
            <person name="Peters L."/>
            <person name="Ovchinnikova G."/>
            <person name="Lu M."/>
            <person name="Kyrpides N."/>
            <person name="Mavromatis K."/>
            <person name="Ivanova N."/>
            <person name="Brettin T."/>
            <person name="Detter J.C."/>
            <person name="Han C."/>
            <person name="Larimer F."/>
            <person name="Land M."/>
            <person name="Hauser L."/>
            <person name="Markowitz V."/>
            <person name="Cheng J.-F."/>
            <person name="Hugenholtz P."/>
            <person name="Woyke T."/>
            <person name="Wu D."/>
            <person name="Spring S."/>
            <person name="Schroeder M."/>
            <person name="Kopitz M."/>
            <person name="Brambilla E."/>
            <person name="Klenk H.-P."/>
            <person name="Eisen J.A."/>
        </authorList>
    </citation>
    <scope>NUCLEOTIDE SEQUENCE</scope>
    <source>
        <strain evidence="10">DSM 3403</strain>
    </source>
</reference>